<sequence>NIQIFIDKKQKFMEFRQDQVEIFNEDESICLKFEDNQVFRINLYNLVALIPRAESVSQEYNQYTPLELPIVVKFMNIFNQKQVKLKCNPNQGDNLLKLGRDVFRTSNSFSYYGIELYHFYKQYFSNNLIGQLLNQKYLPIDGLSNIKTLTDGFLLFEIGQRVVCHFQFYQQGMTETIMFIAAQILKSHITDPPIIEELILKSAECSVWLFSKTLHLIQLLNNSIKLPKYDKLFYKIIQKLDQQFYSFVIRLKMDNYFIVSSMEWILTLFCKIKNETLKLNLIEAILNKPTETVLIQLIAEVIVCGKTKIFNLCDVDNEQEYLDKYGDDGNIFM</sequence>
<name>A0A146JZR7_9EUKA</name>
<feature type="non-terminal residue" evidence="1">
    <location>
        <position position="333"/>
    </location>
</feature>
<accession>A0A146JZR7</accession>
<reference evidence="1" key="1">
    <citation type="submission" date="2015-07" db="EMBL/GenBank/DDBJ databases">
        <title>Adaptation to a free-living lifestyle via gene acquisitions in the diplomonad Trepomonas sp. PC1.</title>
        <authorList>
            <person name="Xu F."/>
            <person name="Jerlstrom-Hultqvist J."/>
            <person name="Kolisko M."/>
            <person name="Simpson A.G.B."/>
            <person name="Roger A.J."/>
            <person name="Svard S.G."/>
            <person name="Andersson J.O."/>
        </authorList>
    </citation>
    <scope>NUCLEOTIDE SEQUENCE</scope>
    <source>
        <strain evidence="1">PC1</strain>
    </source>
</reference>
<gene>
    <name evidence="1" type="ORF">TPC1_31636</name>
</gene>
<dbReference type="Gene3D" id="1.10.472.80">
    <property type="entry name" value="Ypt/Rab-GAP domain of gyp1p, domain 3"/>
    <property type="match status" value="1"/>
</dbReference>
<proteinExistence type="predicted"/>
<dbReference type="EMBL" id="GDID01007737">
    <property type="protein sequence ID" value="JAP88869.1"/>
    <property type="molecule type" value="Transcribed_RNA"/>
</dbReference>
<protein>
    <recommendedName>
        <fullName evidence="2">Rab-GTPase-TBC domain-containing protein</fullName>
    </recommendedName>
</protein>
<feature type="non-terminal residue" evidence="1">
    <location>
        <position position="1"/>
    </location>
</feature>
<evidence type="ECO:0000313" key="1">
    <source>
        <dbReference type="EMBL" id="JAP88869.1"/>
    </source>
</evidence>
<organism evidence="1">
    <name type="scientific">Trepomonas sp. PC1</name>
    <dbReference type="NCBI Taxonomy" id="1076344"/>
    <lineage>
        <taxon>Eukaryota</taxon>
        <taxon>Metamonada</taxon>
        <taxon>Diplomonadida</taxon>
        <taxon>Hexamitidae</taxon>
        <taxon>Hexamitinae</taxon>
        <taxon>Trepomonas</taxon>
    </lineage>
</organism>
<evidence type="ECO:0008006" key="2">
    <source>
        <dbReference type="Google" id="ProtNLM"/>
    </source>
</evidence>
<dbReference type="AlphaFoldDB" id="A0A146JZR7"/>